<comment type="caution">
    <text evidence="2">The sequence shown here is derived from an EMBL/GenBank/DDBJ whole genome shotgun (WGS) entry which is preliminary data.</text>
</comment>
<dbReference type="VEuPathDB" id="FungiDB:FOXG_08811"/>
<reference evidence="2 3" key="1">
    <citation type="journal article" date="2018" name="Sci. Rep.">
        <title>Characterisation of pathogen-specific regions and novel effector candidates in Fusarium oxysporum f. sp. cepae.</title>
        <authorList>
            <person name="Armitage A.D."/>
            <person name="Taylor A."/>
            <person name="Sobczyk M.K."/>
            <person name="Baxter L."/>
            <person name="Greenfield B.P."/>
            <person name="Bates H.J."/>
            <person name="Wilson F."/>
            <person name="Jackson A.C."/>
            <person name="Ott S."/>
            <person name="Harrison R.J."/>
            <person name="Clarkson J.P."/>
        </authorList>
    </citation>
    <scope>NUCLEOTIDE SEQUENCE [LARGE SCALE GENOMIC DNA]</scope>
    <source>
        <strain evidence="2 3">Fo_A28</strain>
    </source>
</reference>
<dbReference type="OrthoDB" id="5071341at2759"/>
<evidence type="ECO:0000256" key="1">
    <source>
        <dbReference type="SAM" id="MobiDB-lite"/>
    </source>
</evidence>
<proteinExistence type="predicted"/>
<feature type="compositionally biased region" description="Polar residues" evidence="1">
    <location>
        <begin position="1"/>
        <end position="18"/>
    </location>
</feature>
<organism evidence="2 3">
    <name type="scientific">Fusarium oxysporum</name>
    <name type="common">Fusarium vascular wilt</name>
    <dbReference type="NCBI Taxonomy" id="5507"/>
    <lineage>
        <taxon>Eukaryota</taxon>
        <taxon>Fungi</taxon>
        <taxon>Dikarya</taxon>
        <taxon>Ascomycota</taxon>
        <taxon>Pezizomycotina</taxon>
        <taxon>Sordariomycetes</taxon>
        <taxon>Hypocreomycetidae</taxon>
        <taxon>Hypocreales</taxon>
        <taxon>Nectriaceae</taxon>
        <taxon>Fusarium</taxon>
        <taxon>Fusarium oxysporum species complex</taxon>
    </lineage>
</organism>
<dbReference type="Proteomes" id="UP000285860">
    <property type="component" value="Unassembled WGS sequence"/>
</dbReference>
<dbReference type="AlphaFoldDB" id="A0A420T4Y5"/>
<name>A0A420T4Y5_FUSOX</name>
<evidence type="ECO:0000313" key="2">
    <source>
        <dbReference type="EMBL" id="RKL19915.1"/>
    </source>
</evidence>
<dbReference type="VEuPathDB" id="FungiDB:HZS61_013168"/>
<sequence>MSLPSPDQQDTESVSSVDSFDPAPTLALKKITREEVRKGVTLFADFHDEKMKAMEREAHDLVQQERDSMDVERSAFLTAFELQNEAIAD</sequence>
<gene>
    <name evidence="2" type="ORF">BFJ68_g3392</name>
</gene>
<protein>
    <submittedName>
        <fullName evidence="2">Uncharacterized protein</fullName>
    </submittedName>
</protein>
<feature type="region of interest" description="Disordered" evidence="1">
    <location>
        <begin position="1"/>
        <end position="21"/>
    </location>
</feature>
<dbReference type="EMBL" id="MRCY01000010">
    <property type="protein sequence ID" value="RKL19915.1"/>
    <property type="molecule type" value="Genomic_DNA"/>
</dbReference>
<evidence type="ECO:0000313" key="3">
    <source>
        <dbReference type="Proteomes" id="UP000285860"/>
    </source>
</evidence>
<accession>A0A420T4Y5</accession>
<dbReference type="VEuPathDB" id="FungiDB:FOMG_15676"/>